<dbReference type="SUPFAM" id="SSF48295">
    <property type="entry name" value="TrpR-like"/>
    <property type="match status" value="1"/>
</dbReference>
<dbReference type="PANTHER" id="PTHR34322">
    <property type="entry name" value="TRANSPOSASE, Y1_TNP DOMAIN-CONTAINING"/>
    <property type="match status" value="1"/>
</dbReference>
<organism evidence="3 4">
    <name type="scientific">Exilibacterium tricleocarpae</name>
    <dbReference type="NCBI Taxonomy" id="2591008"/>
    <lineage>
        <taxon>Bacteria</taxon>
        <taxon>Pseudomonadati</taxon>
        <taxon>Pseudomonadota</taxon>
        <taxon>Gammaproteobacteria</taxon>
        <taxon>Cellvibrionales</taxon>
        <taxon>Cellvibrionaceae</taxon>
        <taxon>Exilibacterium</taxon>
    </lineage>
</organism>
<evidence type="ECO:0000259" key="2">
    <source>
        <dbReference type="SMART" id="SM01321"/>
    </source>
</evidence>
<dbReference type="SMART" id="SM01321">
    <property type="entry name" value="Y1_Tnp"/>
    <property type="match status" value="1"/>
</dbReference>
<dbReference type="GO" id="GO:0043565">
    <property type="term" value="F:sequence-specific DNA binding"/>
    <property type="evidence" value="ECO:0007669"/>
    <property type="project" value="InterPro"/>
</dbReference>
<dbReference type="RefSeq" id="WP_142904731.1">
    <property type="nucleotide sequence ID" value="NZ_ML660093.1"/>
</dbReference>
<dbReference type="SUPFAM" id="SSF143422">
    <property type="entry name" value="Transposase IS200-like"/>
    <property type="match status" value="1"/>
</dbReference>
<feature type="domain" description="Chromosomal replication initiator DnaA C-terminal" evidence="1">
    <location>
        <begin position="228"/>
        <end position="297"/>
    </location>
</feature>
<evidence type="ECO:0000313" key="4">
    <source>
        <dbReference type="Proteomes" id="UP000319732"/>
    </source>
</evidence>
<dbReference type="InterPro" id="IPR036515">
    <property type="entry name" value="Transposase_17_sf"/>
</dbReference>
<dbReference type="GO" id="GO:0005524">
    <property type="term" value="F:ATP binding"/>
    <property type="evidence" value="ECO:0007669"/>
    <property type="project" value="InterPro"/>
</dbReference>
<dbReference type="InterPro" id="IPR002686">
    <property type="entry name" value="Transposase_17"/>
</dbReference>
<gene>
    <name evidence="3" type="ORF">FKG94_12835</name>
</gene>
<dbReference type="AlphaFoldDB" id="A0A545TNV7"/>
<accession>A0A545TNV7</accession>
<comment type="caution">
    <text evidence="3">The sequence shown here is derived from an EMBL/GenBank/DDBJ whole genome shotgun (WGS) entry which is preliminary data.</text>
</comment>
<evidence type="ECO:0008006" key="5">
    <source>
        <dbReference type="Google" id="ProtNLM"/>
    </source>
</evidence>
<evidence type="ECO:0000259" key="1">
    <source>
        <dbReference type="SMART" id="SM00760"/>
    </source>
</evidence>
<keyword evidence="4" id="KW-1185">Reference proteome</keyword>
<dbReference type="GO" id="GO:0006313">
    <property type="term" value="P:DNA transposition"/>
    <property type="evidence" value="ECO:0007669"/>
    <property type="project" value="InterPro"/>
</dbReference>
<reference evidence="3 4" key="1">
    <citation type="submission" date="2019-06" db="EMBL/GenBank/DDBJ databases">
        <title>Whole genome sequence for Cellvibrionaceae sp. R142.</title>
        <authorList>
            <person name="Wang G."/>
        </authorList>
    </citation>
    <scope>NUCLEOTIDE SEQUENCE [LARGE SCALE GENOMIC DNA]</scope>
    <source>
        <strain evidence="3 4">R142</strain>
    </source>
</reference>
<dbReference type="CDD" id="cd06571">
    <property type="entry name" value="Bac_DnaA_C"/>
    <property type="match status" value="1"/>
</dbReference>
<dbReference type="Proteomes" id="UP000319732">
    <property type="component" value="Unassembled WGS sequence"/>
</dbReference>
<dbReference type="OrthoDB" id="9814067at2"/>
<dbReference type="Pfam" id="PF01797">
    <property type="entry name" value="Y1_Tnp"/>
    <property type="match status" value="1"/>
</dbReference>
<dbReference type="Gene3D" id="3.30.70.1290">
    <property type="entry name" value="Transposase IS200-like"/>
    <property type="match status" value="1"/>
</dbReference>
<dbReference type="Pfam" id="PF08299">
    <property type="entry name" value="Bac_DnaA_C"/>
    <property type="match status" value="1"/>
</dbReference>
<dbReference type="PANTHER" id="PTHR34322:SF2">
    <property type="entry name" value="TRANSPOSASE IS200-LIKE DOMAIN-CONTAINING PROTEIN"/>
    <property type="match status" value="1"/>
</dbReference>
<dbReference type="Gene3D" id="1.10.1750.10">
    <property type="match status" value="1"/>
</dbReference>
<proteinExistence type="predicted"/>
<feature type="domain" description="Transposase IS200-like" evidence="2">
    <location>
        <begin position="9"/>
        <end position="123"/>
    </location>
</feature>
<dbReference type="SMART" id="SM00760">
    <property type="entry name" value="Bac_DnaA_C"/>
    <property type="match status" value="1"/>
</dbReference>
<dbReference type="GO" id="GO:0006270">
    <property type="term" value="P:DNA replication initiation"/>
    <property type="evidence" value="ECO:0007669"/>
    <property type="project" value="InterPro"/>
</dbReference>
<dbReference type="InterPro" id="IPR013159">
    <property type="entry name" value="DnaA_C"/>
</dbReference>
<dbReference type="GO" id="GO:0004803">
    <property type="term" value="F:transposase activity"/>
    <property type="evidence" value="ECO:0007669"/>
    <property type="project" value="InterPro"/>
</dbReference>
<dbReference type="EMBL" id="VHSG01000012">
    <property type="protein sequence ID" value="TQV78896.1"/>
    <property type="molecule type" value="Genomic_DNA"/>
</dbReference>
<sequence>MARPLRVEYQGAYYHVMNRGQDRKQVFDGDKYYQAFLQGLAEAHRRFGMEILAYCLMSNHYHLLVHTPRGNLSRAMRHVNGVYTQRYNRLKQKDGPLFRGRYKSILVDASAYLLQVSRYIHRNPLEVRNPLVDNLLSYPWSSYSTYVTNSTCPQWLYREPIYGEIGGTPPGQAYREYVEEGTDREIPESHGKPGFSVILGSKAFREEACAKVVSWREVSRKGLAEPVSIVAVVDAVSAYYRCEKTSIIIGRRGPRANIPRWIAMKLCQDLCGQTLSEIGKEFGVGSYSTVSQTIARLKTLMKKDRKIVADLNTISQDLTPTSSDDYHRRNRRYCRRIQFRCLGQAAREEPS</sequence>
<name>A0A545TNV7_9GAMM</name>
<dbReference type="InterPro" id="IPR010921">
    <property type="entry name" value="Trp_repressor/repl_initiator"/>
</dbReference>
<protein>
    <recommendedName>
        <fullName evidence="5">Transposase</fullName>
    </recommendedName>
</protein>
<dbReference type="GO" id="GO:0006275">
    <property type="term" value="P:regulation of DNA replication"/>
    <property type="evidence" value="ECO:0007669"/>
    <property type="project" value="InterPro"/>
</dbReference>
<evidence type="ECO:0000313" key="3">
    <source>
        <dbReference type="EMBL" id="TQV78896.1"/>
    </source>
</evidence>